<dbReference type="STRING" id="616991.GCA_000733925_03992"/>
<evidence type="ECO:0000313" key="1">
    <source>
        <dbReference type="EMBL" id="ASO04363.1"/>
    </source>
</evidence>
<sequence>MLSFLPDILAGILIDSIGRLSFIILSFIILEHSLHIYDESGNLGRFIHILTLIFVMHVDNQKPENSK</sequence>
<dbReference type="EMBL" id="CP022515">
    <property type="protein sequence ID" value="ASO04363.1"/>
    <property type="molecule type" value="Genomic_DNA"/>
</dbReference>
<evidence type="ECO:0000313" key="3">
    <source>
        <dbReference type="Proteomes" id="UP000204551"/>
    </source>
</evidence>
<reference evidence="2 4" key="2">
    <citation type="submission" date="2019-06" db="EMBL/GenBank/DDBJ databases">
        <title>A large-scale integrated study on North Sea by COGITO (Coastal Microbe Genomic &amp; Taxonomic Observatory).</title>
        <authorList>
            <person name="Teeling H."/>
        </authorList>
    </citation>
    <scope>NUCLEOTIDE SEQUENCE [LARGE SCALE GENOMIC DNA]</scope>
    <source>
        <strain evidence="2 4">MAR_2009_79</strain>
    </source>
</reference>
<dbReference type="Proteomes" id="UP000315363">
    <property type="component" value="Unassembled WGS sequence"/>
</dbReference>
<organism evidence="1 3">
    <name type="scientific">Arenibacter algicola</name>
    <dbReference type="NCBI Taxonomy" id="616991"/>
    <lineage>
        <taxon>Bacteria</taxon>
        <taxon>Pseudomonadati</taxon>
        <taxon>Bacteroidota</taxon>
        <taxon>Flavobacteriia</taxon>
        <taxon>Flavobacteriales</taxon>
        <taxon>Flavobacteriaceae</taxon>
        <taxon>Arenibacter</taxon>
    </lineage>
</organism>
<proteinExistence type="predicted"/>
<name>A0A221USY1_9FLAO</name>
<dbReference type="Proteomes" id="UP000204551">
    <property type="component" value="Chromosome"/>
</dbReference>
<dbReference type="AlphaFoldDB" id="A0A221USY1"/>
<evidence type="ECO:0000313" key="2">
    <source>
        <dbReference type="EMBL" id="TQO39312.1"/>
    </source>
</evidence>
<dbReference type="EMBL" id="VHIF01000001">
    <property type="protein sequence ID" value="TQO39312.1"/>
    <property type="molecule type" value="Genomic_DNA"/>
</dbReference>
<evidence type="ECO:0000313" key="4">
    <source>
        <dbReference type="Proteomes" id="UP000315363"/>
    </source>
</evidence>
<accession>A0A221USY1</accession>
<gene>
    <name evidence="1" type="ORF">AREALGSMS7_00884</name>
    <name evidence="2" type="ORF">GQ41_3987</name>
</gene>
<dbReference type="KEGG" id="aalg:AREALGSMS7_00884"/>
<protein>
    <submittedName>
        <fullName evidence="1">Uncharacterized protein</fullName>
    </submittedName>
</protein>
<keyword evidence="4" id="KW-1185">Reference proteome</keyword>
<reference evidence="1 3" key="1">
    <citation type="submission" date="2017-07" db="EMBL/GenBank/DDBJ databases">
        <title>Genome Sequence of Arenibacter algicola Strain SMS7 Isolated from a culture of the Diatom Skeletonema marinoi.</title>
        <authorList>
            <person name="Topel M."/>
            <person name="Pinder M.I.M."/>
            <person name="Johansson O.N."/>
            <person name="Kourtchenko O."/>
            <person name="Godhe A."/>
            <person name="Clarke A.K."/>
        </authorList>
    </citation>
    <scope>NUCLEOTIDE SEQUENCE [LARGE SCALE GENOMIC DNA]</scope>
    <source>
        <strain evidence="1 3">SMS7</strain>
    </source>
</reference>